<reference evidence="7 8" key="1">
    <citation type="submission" date="2019-03" db="EMBL/GenBank/DDBJ databases">
        <title>Draft genome sequences of novel Actinobacteria.</title>
        <authorList>
            <person name="Sahin N."/>
            <person name="Ay H."/>
            <person name="Saygin H."/>
        </authorList>
    </citation>
    <scope>NUCLEOTIDE SEQUENCE [LARGE SCALE GENOMIC DNA]</scope>
    <source>
        <strain evidence="7 8">7K502</strain>
    </source>
</reference>
<evidence type="ECO:0000313" key="7">
    <source>
        <dbReference type="EMBL" id="TDD35202.1"/>
    </source>
</evidence>
<comment type="caution">
    <text evidence="7">The sequence shown here is derived from an EMBL/GenBank/DDBJ whole genome shotgun (WGS) entry which is preliminary data.</text>
</comment>
<accession>A0A4R4XX50</accession>
<sequence length="643" mass="70022">MTARKLHWWRAAVVTASVTGLLTGAAHTALGAGPDTAATTPAAPDTVEQRAFESAAAEFGIPMPLLMATSFQLTRWEDHNGEQSVAGGYGPMHLTDIDPDELRSENPKLQKLGDHPTLHTLTEAAALVNLPPEQVKRDPEQNIRAGAALLAQRAKNLGEGDLPNNIGGWYPAIAELSGSPQASGAQSFADDVYDVLGQGRARTTSTGQRLAFAKIPEVLPDRDLSGTNLKNVKDAPLGPKPECPTELDCRYIPAAYAPTDPQDPTGGYGNYDTANRPKDVKIDSIVIHDTETSYQTAISAFQNPAHGAASHYIVRSSDGQITQMVPTKDMAWHAGNWDRNMRSIGIEHEGFAAEGGKWYTEQMYRSSAELVKFLADKYDIPLDREHIVGHDDVSADNPAKAGGEHYDPGPFWDWAHYMKLLDEPLDGDTGGDDVVTIFPRFDANRPEVVECPKDEPCRTLPAQGANFLYLHTEPRDDAPLIGSPTVHPDGSPGTTKIEDWSAKANTGRQYAVAERSGDWLAIWFDGKKAWLRDPGGTNTAPADGADLVTPVRDQIPTYGLSLPQPGDYPTGIDPRKIKPLPYKVPAGQVYVAGEETKALDYNVVYDGLNDPKNHEVIVGDEVYIPISYNYRWVYVKESDLKSV</sequence>
<comment type="catalytic activity">
    <reaction evidence="1">
        <text>Hydrolyzes the link between N-acetylmuramoyl residues and L-amino acid residues in certain cell-wall glycopeptides.</text>
        <dbReference type="EC" id="3.5.1.28"/>
    </reaction>
</comment>
<keyword evidence="5" id="KW-0732">Signal</keyword>
<dbReference type="PANTHER" id="PTHR30417:SF1">
    <property type="entry name" value="N-ACETYLMURAMOYL-L-ALANINE AMIDASE AMID"/>
    <property type="match status" value="1"/>
</dbReference>
<dbReference type="GO" id="GO:0071555">
    <property type="term" value="P:cell wall organization"/>
    <property type="evidence" value="ECO:0007669"/>
    <property type="project" value="UniProtKB-KW"/>
</dbReference>
<dbReference type="Pfam" id="PF01510">
    <property type="entry name" value="Amidase_2"/>
    <property type="match status" value="1"/>
</dbReference>
<dbReference type="SMART" id="SM00644">
    <property type="entry name" value="Ami_2"/>
    <property type="match status" value="1"/>
</dbReference>
<dbReference type="InterPro" id="IPR051206">
    <property type="entry name" value="NAMLAA_amidase_2"/>
</dbReference>
<dbReference type="Proteomes" id="UP000294947">
    <property type="component" value="Unassembled WGS sequence"/>
</dbReference>
<dbReference type="CDD" id="cd06583">
    <property type="entry name" value="PGRP"/>
    <property type="match status" value="1"/>
</dbReference>
<dbReference type="RefSeq" id="WP_132494813.1">
    <property type="nucleotide sequence ID" value="NZ_SMKW01000129.1"/>
</dbReference>
<protein>
    <recommendedName>
        <fullName evidence="2">N-acetylmuramoyl-L-alanine amidase</fullName>
        <ecNumber evidence="2">3.5.1.28</ecNumber>
    </recommendedName>
</protein>
<keyword evidence="4" id="KW-0961">Cell wall biogenesis/degradation</keyword>
<gene>
    <name evidence="7" type="ORF">E1288_43480</name>
</gene>
<dbReference type="Gene3D" id="3.40.80.10">
    <property type="entry name" value="Peptidoglycan recognition protein-like"/>
    <property type="match status" value="1"/>
</dbReference>
<dbReference type="EC" id="3.5.1.28" evidence="2"/>
<dbReference type="OrthoDB" id="66275at2"/>
<dbReference type="InterPro" id="IPR002502">
    <property type="entry name" value="Amidase_domain"/>
</dbReference>
<dbReference type="EMBL" id="SMKW01000129">
    <property type="protein sequence ID" value="TDD35202.1"/>
    <property type="molecule type" value="Genomic_DNA"/>
</dbReference>
<evidence type="ECO:0000256" key="1">
    <source>
        <dbReference type="ARBA" id="ARBA00001561"/>
    </source>
</evidence>
<evidence type="ECO:0000256" key="4">
    <source>
        <dbReference type="ARBA" id="ARBA00023316"/>
    </source>
</evidence>
<dbReference type="PANTHER" id="PTHR30417">
    <property type="entry name" value="N-ACETYLMURAMOYL-L-ALANINE AMIDASE AMID"/>
    <property type="match status" value="1"/>
</dbReference>
<keyword evidence="8" id="KW-1185">Reference proteome</keyword>
<evidence type="ECO:0000256" key="2">
    <source>
        <dbReference type="ARBA" id="ARBA00011901"/>
    </source>
</evidence>
<feature type="domain" description="N-acetylmuramoyl-L-alanine amidase" evidence="6">
    <location>
        <begin position="271"/>
        <end position="409"/>
    </location>
</feature>
<evidence type="ECO:0000313" key="8">
    <source>
        <dbReference type="Proteomes" id="UP000294947"/>
    </source>
</evidence>
<dbReference type="GO" id="GO:0008745">
    <property type="term" value="F:N-acetylmuramoyl-L-alanine amidase activity"/>
    <property type="evidence" value="ECO:0007669"/>
    <property type="project" value="UniProtKB-EC"/>
</dbReference>
<dbReference type="GO" id="GO:0009254">
    <property type="term" value="P:peptidoglycan turnover"/>
    <property type="evidence" value="ECO:0007669"/>
    <property type="project" value="TreeGrafter"/>
</dbReference>
<dbReference type="FunFam" id="3.40.80.10:FF:000006">
    <property type="entry name" value="N-acetylmuramoyl-L-alanine amidase"/>
    <property type="match status" value="1"/>
</dbReference>
<dbReference type="AlphaFoldDB" id="A0A4R4XX50"/>
<evidence type="ECO:0000259" key="6">
    <source>
        <dbReference type="SMART" id="SM00644"/>
    </source>
</evidence>
<dbReference type="GO" id="GO:0009253">
    <property type="term" value="P:peptidoglycan catabolic process"/>
    <property type="evidence" value="ECO:0007669"/>
    <property type="project" value="InterPro"/>
</dbReference>
<feature type="chain" id="PRO_5020320394" description="N-acetylmuramoyl-L-alanine amidase" evidence="5">
    <location>
        <begin position="32"/>
        <end position="643"/>
    </location>
</feature>
<feature type="signal peptide" evidence="5">
    <location>
        <begin position="1"/>
        <end position="31"/>
    </location>
</feature>
<organism evidence="7 8">
    <name type="scientific">Saccharopolyspora elongata</name>
    <dbReference type="NCBI Taxonomy" id="2530387"/>
    <lineage>
        <taxon>Bacteria</taxon>
        <taxon>Bacillati</taxon>
        <taxon>Actinomycetota</taxon>
        <taxon>Actinomycetes</taxon>
        <taxon>Pseudonocardiales</taxon>
        <taxon>Pseudonocardiaceae</taxon>
        <taxon>Saccharopolyspora</taxon>
    </lineage>
</organism>
<name>A0A4R4XX50_9PSEU</name>
<dbReference type="SUPFAM" id="SSF55846">
    <property type="entry name" value="N-acetylmuramoyl-L-alanine amidase-like"/>
    <property type="match status" value="1"/>
</dbReference>
<proteinExistence type="predicted"/>
<keyword evidence="3" id="KW-0378">Hydrolase</keyword>
<dbReference type="Gene3D" id="1.10.530.10">
    <property type="match status" value="1"/>
</dbReference>
<dbReference type="InterPro" id="IPR036505">
    <property type="entry name" value="Amidase/PGRP_sf"/>
</dbReference>
<evidence type="ECO:0000256" key="3">
    <source>
        <dbReference type="ARBA" id="ARBA00022801"/>
    </source>
</evidence>
<evidence type="ECO:0000256" key="5">
    <source>
        <dbReference type="SAM" id="SignalP"/>
    </source>
</evidence>